<evidence type="ECO:0008006" key="3">
    <source>
        <dbReference type="Google" id="ProtNLM"/>
    </source>
</evidence>
<sequence>MLPFIMIITALIVVAGLSLLSYASSTGRTKKLVREEFMALQSAEAGLSKAIFCLNAQNGDGCGGTFGLAYVGESDVIMGTSSFTTEITGAGSQRTVTSVGTMPSGLSRVVRVDLTTIPSQDDVSFGYALQSGDGGAHLENNSKINGTLYSGGNVTCQTDRAVVDGDVYVSADGGKIDSCTVNYHAHADRVLNSEIGGDAYFRFNPADIAGTDVDGTKFPGSIRPNPEPLPEIDLDFWHESAEQGGVVAGPFSPPDNSTIGPIKIVGDLDIGNGVDLIVAGPVWVTGNIITGNVSSFTLAAGFGEYSTVILADDPSDQDNHGKVNITNNTTIHGSGNPKSHILFVSTNTSTLVDSPALSVANNSDGAIFFATQGALRIQNNAGAKSLAAYRLHVSQQATVNYVESDLADTKFSNSPGGVWHMIENSWRQIK</sequence>
<comment type="caution">
    <text evidence="1">The sequence shown here is derived from an EMBL/GenBank/DDBJ whole genome shotgun (WGS) entry which is preliminary data.</text>
</comment>
<dbReference type="AlphaFoldDB" id="A0A1F7WDE2"/>
<evidence type="ECO:0000313" key="2">
    <source>
        <dbReference type="Proteomes" id="UP000176988"/>
    </source>
</evidence>
<dbReference type="EMBL" id="MGFG01000024">
    <property type="protein sequence ID" value="OGM00790.1"/>
    <property type="molecule type" value="Genomic_DNA"/>
</dbReference>
<dbReference type="STRING" id="1802424.A2480_01140"/>
<dbReference type="Proteomes" id="UP000176988">
    <property type="component" value="Unassembled WGS sequence"/>
</dbReference>
<gene>
    <name evidence="1" type="ORF">A2480_01140</name>
</gene>
<name>A0A1F7WDE2_9BACT</name>
<organism evidence="1 2">
    <name type="scientific">Candidatus Uhrbacteria bacterium RIFOXYC2_FULL_47_19</name>
    <dbReference type="NCBI Taxonomy" id="1802424"/>
    <lineage>
        <taxon>Bacteria</taxon>
        <taxon>Candidatus Uhriibacteriota</taxon>
    </lineage>
</organism>
<protein>
    <recommendedName>
        <fullName evidence="3">Type 4 fimbrial biogenesis protein PilX N-terminal domain-containing protein</fullName>
    </recommendedName>
</protein>
<proteinExistence type="predicted"/>
<accession>A0A1F7WDE2</accession>
<evidence type="ECO:0000313" key="1">
    <source>
        <dbReference type="EMBL" id="OGM00790.1"/>
    </source>
</evidence>
<reference evidence="1 2" key="1">
    <citation type="journal article" date="2016" name="Nat. Commun.">
        <title>Thousands of microbial genomes shed light on interconnected biogeochemical processes in an aquifer system.</title>
        <authorList>
            <person name="Anantharaman K."/>
            <person name="Brown C.T."/>
            <person name="Hug L.A."/>
            <person name="Sharon I."/>
            <person name="Castelle C.J."/>
            <person name="Probst A.J."/>
            <person name="Thomas B.C."/>
            <person name="Singh A."/>
            <person name="Wilkins M.J."/>
            <person name="Karaoz U."/>
            <person name="Brodie E.L."/>
            <person name="Williams K.H."/>
            <person name="Hubbard S.S."/>
            <person name="Banfield J.F."/>
        </authorList>
    </citation>
    <scope>NUCLEOTIDE SEQUENCE [LARGE SCALE GENOMIC DNA]</scope>
</reference>